<dbReference type="GeneID" id="93480457"/>
<accession>C9KJQ4</accession>
<dbReference type="Pfam" id="PF00766">
    <property type="entry name" value="ETF_alpha"/>
    <property type="match status" value="1"/>
</dbReference>
<dbReference type="InterPro" id="IPR029035">
    <property type="entry name" value="DHS-like_NAD/FAD-binding_dom"/>
</dbReference>
<sequence>MSEIVVYAQITKNGLNPEAAELVTAAQEVAKVSGETITVLAADDQAPSYEDALKLDGVSDVILLHTVGIDEMQTDVLSEVIADVITSRDVSTILAPSEHQARALLSRIAVKLDAGMTAACKELKPEAVDGKVVVHQIKSSFGSQGLVTCDITTKPAIITLIPGSYEAAPQTGTPKIQVIEKENLTSALEVLAFEESQSAGNLLGARRVVCVGKGAIEGENFSLAKSYAQKINAAFAGSRPMADQHWIDFEAQIGESGTVIRPEACLICGVSGAIQFTEGIKGDPLVIAINKDPKAPIFGFADYKVVADMKDILPELLAAADPK</sequence>
<dbReference type="PANTHER" id="PTHR43153:SF1">
    <property type="entry name" value="ELECTRON TRANSFER FLAVOPROTEIN SUBUNIT ALPHA, MITOCHONDRIAL"/>
    <property type="match status" value="1"/>
</dbReference>
<dbReference type="AlphaFoldDB" id="C9KJQ4"/>
<dbReference type="InterPro" id="IPR014731">
    <property type="entry name" value="ETF_asu_C"/>
</dbReference>
<dbReference type="Proteomes" id="UP000003671">
    <property type="component" value="Unassembled WGS sequence"/>
</dbReference>
<feature type="binding site" evidence="2">
    <location>
        <begin position="238"/>
        <end position="239"/>
    </location>
    <ligand>
        <name>FAD</name>
        <dbReference type="ChEBI" id="CHEBI:57692"/>
    </ligand>
</feature>
<dbReference type="InterPro" id="IPR014730">
    <property type="entry name" value="ETF_a/b_N"/>
</dbReference>
<dbReference type="EMBL" id="ABWK02000001">
    <property type="protein sequence ID" value="EEX70120.1"/>
    <property type="molecule type" value="Genomic_DNA"/>
</dbReference>
<dbReference type="SUPFAM" id="SSF52467">
    <property type="entry name" value="DHS-like NAD/FAD-binding domain"/>
    <property type="match status" value="1"/>
</dbReference>
<comment type="caution">
    <text evidence="4">The sequence shown here is derived from an EMBL/GenBank/DDBJ whole genome shotgun (WGS) entry which is preliminary data.</text>
</comment>
<dbReference type="SUPFAM" id="SSF52402">
    <property type="entry name" value="Adenine nucleotide alpha hydrolases-like"/>
    <property type="match status" value="1"/>
</dbReference>
<dbReference type="Gene3D" id="3.40.50.620">
    <property type="entry name" value="HUPs"/>
    <property type="match status" value="1"/>
</dbReference>
<reference evidence="4" key="1">
    <citation type="submission" date="2009-09" db="EMBL/GenBank/DDBJ databases">
        <authorList>
            <person name="Weinstock G."/>
            <person name="Sodergren E."/>
            <person name="Clifton S."/>
            <person name="Fulton L."/>
            <person name="Fulton B."/>
            <person name="Courtney L."/>
            <person name="Fronick C."/>
            <person name="Harrison M."/>
            <person name="Strong C."/>
            <person name="Farmer C."/>
            <person name="Delahaunty K."/>
            <person name="Markovic C."/>
            <person name="Hall O."/>
            <person name="Minx P."/>
            <person name="Tomlinson C."/>
            <person name="Mitreva M."/>
            <person name="Nelson J."/>
            <person name="Hou S."/>
            <person name="Wollam A."/>
            <person name="Pepin K.H."/>
            <person name="Johnson M."/>
            <person name="Bhonagiri V."/>
            <person name="Nash W.E."/>
            <person name="Warren W."/>
            <person name="Chinwalla A."/>
            <person name="Mardis E.R."/>
            <person name="Wilson R.K."/>
        </authorList>
    </citation>
    <scope>NUCLEOTIDE SEQUENCE [LARGE SCALE GENOMIC DNA]</scope>
    <source>
        <strain evidence="4">DSM 20544</strain>
    </source>
</reference>
<dbReference type="PANTHER" id="PTHR43153">
    <property type="entry name" value="ELECTRON TRANSFER FLAVOPROTEIN ALPHA"/>
    <property type="match status" value="1"/>
</dbReference>
<feature type="binding site" evidence="2">
    <location>
        <position position="290"/>
    </location>
    <ligand>
        <name>FAD</name>
        <dbReference type="ChEBI" id="CHEBI:57692"/>
    </ligand>
</feature>
<evidence type="ECO:0000313" key="5">
    <source>
        <dbReference type="Proteomes" id="UP000003671"/>
    </source>
</evidence>
<dbReference type="Gene3D" id="3.40.50.1220">
    <property type="entry name" value="TPP-binding domain"/>
    <property type="match status" value="1"/>
</dbReference>
<evidence type="ECO:0000259" key="3">
    <source>
        <dbReference type="SMART" id="SM00893"/>
    </source>
</evidence>
<dbReference type="InterPro" id="IPR014729">
    <property type="entry name" value="Rossmann-like_a/b/a_fold"/>
</dbReference>
<protein>
    <submittedName>
        <fullName evidence="4">Electron transfer flavoprotein FAD-binding domain protein</fullName>
    </submittedName>
</protein>
<dbReference type="eggNOG" id="COG2025">
    <property type="taxonomic scope" value="Bacteria"/>
</dbReference>
<comment type="similarity">
    <text evidence="1">Belongs to the ETF alpha-subunit/FixB family.</text>
</comment>
<organism evidence="4 5">
    <name type="scientific">Mitsuokella multacida DSM 20544</name>
    <dbReference type="NCBI Taxonomy" id="500635"/>
    <lineage>
        <taxon>Bacteria</taxon>
        <taxon>Bacillati</taxon>
        <taxon>Bacillota</taxon>
        <taxon>Negativicutes</taxon>
        <taxon>Selenomonadales</taxon>
        <taxon>Selenomonadaceae</taxon>
        <taxon>Mitsuokella</taxon>
    </lineage>
</organism>
<dbReference type="Pfam" id="PF01012">
    <property type="entry name" value="ETF"/>
    <property type="match status" value="1"/>
</dbReference>
<evidence type="ECO:0000256" key="2">
    <source>
        <dbReference type="PIRSR" id="PIRSR000089-1"/>
    </source>
</evidence>
<feature type="domain" description="Electron transfer flavoprotein alpha/beta-subunit N-terminal" evidence="3">
    <location>
        <begin position="4"/>
        <end position="192"/>
    </location>
</feature>
<keyword evidence="5" id="KW-1185">Reference proteome</keyword>
<name>C9KJQ4_9FIRM</name>
<dbReference type="InterPro" id="IPR001308">
    <property type="entry name" value="ETF_a/FixB"/>
</dbReference>
<dbReference type="PIRSF" id="PIRSF000089">
    <property type="entry name" value="Electra_flavoP_a"/>
    <property type="match status" value="1"/>
</dbReference>
<dbReference type="PATRIC" id="fig|500635.8.peg.170"/>
<proteinExistence type="inferred from homology"/>
<dbReference type="STRING" id="500635.MITSMUL_03258"/>
<feature type="binding site" evidence="2">
    <location>
        <begin position="252"/>
        <end position="256"/>
    </location>
    <ligand>
        <name>FAD</name>
        <dbReference type="ChEBI" id="CHEBI:57692"/>
    </ligand>
</feature>
<dbReference type="GO" id="GO:0033539">
    <property type="term" value="P:fatty acid beta-oxidation using acyl-CoA dehydrogenase"/>
    <property type="evidence" value="ECO:0007669"/>
    <property type="project" value="TreeGrafter"/>
</dbReference>
<dbReference type="GO" id="GO:0050660">
    <property type="term" value="F:flavin adenine dinucleotide binding"/>
    <property type="evidence" value="ECO:0007669"/>
    <property type="project" value="InterPro"/>
</dbReference>
<evidence type="ECO:0000256" key="1">
    <source>
        <dbReference type="ARBA" id="ARBA00005817"/>
    </source>
</evidence>
<keyword evidence="2" id="KW-0285">Flavoprotein</keyword>
<comment type="cofactor">
    <cofactor evidence="2">
        <name>FAD</name>
        <dbReference type="ChEBI" id="CHEBI:57692"/>
    </cofactor>
    <text evidence="2">Binds 1 FAD per dimer.</text>
</comment>
<dbReference type="GO" id="GO:0009055">
    <property type="term" value="F:electron transfer activity"/>
    <property type="evidence" value="ECO:0007669"/>
    <property type="project" value="InterPro"/>
</dbReference>
<dbReference type="RefSeq" id="WP_005839196.1">
    <property type="nucleotide sequence ID" value="NZ_GG697141.2"/>
</dbReference>
<keyword evidence="2" id="KW-0274">FAD</keyword>
<evidence type="ECO:0000313" key="4">
    <source>
        <dbReference type="EMBL" id="EEX70120.1"/>
    </source>
</evidence>
<dbReference type="HOGENOM" id="CLU_034178_1_1_9"/>
<gene>
    <name evidence="4" type="primary">etfA</name>
    <name evidence="4" type="ORF">MITSMUL_03258</name>
</gene>
<dbReference type="SMART" id="SM00893">
    <property type="entry name" value="ETF"/>
    <property type="match status" value="1"/>
</dbReference>